<proteinExistence type="inferred from homology"/>
<dbReference type="EMBL" id="JACHEK010000002">
    <property type="protein sequence ID" value="MBB6143121.1"/>
    <property type="molecule type" value="Genomic_DNA"/>
</dbReference>
<name>A0A841JVW8_9BACT</name>
<keyword evidence="3 6" id="KW-0808">Transferase</keyword>
<gene>
    <name evidence="6" type="ORF">HNQ77_001065</name>
</gene>
<dbReference type="GO" id="GO:0005524">
    <property type="term" value="F:ATP binding"/>
    <property type="evidence" value="ECO:0007669"/>
    <property type="project" value="UniProtKB-KW"/>
</dbReference>
<dbReference type="PANTHER" id="PTHR30201">
    <property type="entry name" value="TRIPHOSPHORIBOSYL-DEPHOSPHO-COA SYNTHASE"/>
    <property type="match status" value="1"/>
</dbReference>
<reference evidence="6 7" key="1">
    <citation type="submission" date="2020-08" db="EMBL/GenBank/DDBJ databases">
        <title>Genomic Encyclopedia of Type Strains, Phase IV (KMG-IV): sequencing the most valuable type-strain genomes for metagenomic binning, comparative biology and taxonomic classification.</title>
        <authorList>
            <person name="Goeker M."/>
        </authorList>
    </citation>
    <scope>NUCLEOTIDE SEQUENCE [LARGE SCALE GENOMIC DNA]</scope>
    <source>
        <strain evidence="6 7">DSM 103733</strain>
    </source>
</reference>
<evidence type="ECO:0000256" key="5">
    <source>
        <dbReference type="ARBA" id="ARBA00022840"/>
    </source>
</evidence>
<evidence type="ECO:0000256" key="4">
    <source>
        <dbReference type="ARBA" id="ARBA00022741"/>
    </source>
</evidence>
<organism evidence="6 7">
    <name type="scientific">Silvibacterium bohemicum</name>
    <dbReference type="NCBI Taxonomy" id="1577686"/>
    <lineage>
        <taxon>Bacteria</taxon>
        <taxon>Pseudomonadati</taxon>
        <taxon>Acidobacteriota</taxon>
        <taxon>Terriglobia</taxon>
        <taxon>Terriglobales</taxon>
        <taxon>Acidobacteriaceae</taxon>
        <taxon>Silvibacterium</taxon>
    </lineage>
</organism>
<dbReference type="NCBIfam" id="NF002315">
    <property type="entry name" value="PRK01237.1"/>
    <property type="match status" value="1"/>
</dbReference>
<comment type="catalytic activity">
    <reaction evidence="1">
        <text>3'-dephospho-CoA + ATP = 2'-(5''-triphospho-alpha-D-ribosyl)-3'-dephospho-CoA + adenine</text>
        <dbReference type="Rhea" id="RHEA:15117"/>
        <dbReference type="ChEBI" id="CHEBI:16708"/>
        <dbReference type="ChEBI" id="CHEBI:30616"/>
        <dbReference type="ChEBI" id="CHEBI:57328"/>
        <dbReference type="ChEBI" id="CHEBI:61378"/>
        <dbReference type="EC" id="2.4.2.52"/>
    </reaction>
</comment>
<dbReference type="AlphaFoldDB" id="A0A841JVW8"/>
<dbReference type="RefSeq" id="WP_231581598.1">
    <property type="nucleotide sequence ID" value="NZ_JACHEK010000002.1"/>
</dbReference>
<keyword evidence="5" id="KW-0067">ATP-binding</keyword>
<evidence type="ECO:0000256" key="1">
    <source>
        <dbReference type="ARBA" id="ARBA00001210"/>
    </source>
</evidence>
<dbReference type="Proteomes" id="UP000538666">
    <property type="component" value="Unassembled WGS sequence"/>
</dbReference>
<keyword evidence="7" id="KW-1185">Reference proteome</keyword>
<dbReference type="HAMAP" id="MF_01883">
    <property type="entry name" value="MdcB"/>
    <property type="match status" value="1"/>
</dbReference>
<sequence>MVWWPLSAAGQVQELVMARSNIITKSSLQLNALHRSEWLAELALQSLIAEAELTPKPGLVDGRSSGSHSDLSFDLMRRSANAIAPYFTQMALTSTEAQMNASLRATVANIGREAEGAMLRATSGSNAHKGAIWVLGLLVCAASLSEGSDPEFVAEAAGYLARLPDRARPLAVSHGDVVLERYGATGARGEAYVNFPHVIKIGLPALKSARKSGRTEQDSRLAALLAIMSHLDDTCVLYRGGPEAQKIVCEGATRVIRVGGPGSIKGNAALIALGQEFVSLHISPGGSADLLAATLFLDALERGLEGVEKDNSLVEENNGKN</sequence>
<dbReference type="EC" id="2.4.2.52" evidence="2"/>
<dbReference type="PANTHER" id="PTHR30201:SF2">
    <property type="entry name" value="2-(5''-TRIPHOSPHORIBOSYL)-3'-DEPHOSPHOCOENZYME-A SYNTHASE"/>
    <property type="match status" value="1"/>
</dbReference>
<dbReference type="InterPro" id="IPR017555">
    <property type="entry name" value="TriPribosyl-deP-CoA_syn"/>
</dbReference>
<dbReference type="GO" id="GO:0016757">
    <property type="term" value="F:glycosyltransferase activity"/>
    <property type="evidence" value="ECO:0007669"/>
    <property type="project" value="UniProtKB-KW"/>
</dbReference>
<protein>
    <recommendedName>
        <fullName evidence="2">triphosphoribosyl-dephospho-CoA synthase</fullName>
        <ecNumber evidence="2">2.4.2.52</ecNumber>
    </recommendedName>
</protein>
<keyword evidence="6" id="KW-0328">Glycosyltransferase</keyword>
<dbReference type="Gene3D" id="1.10.4200.10">
    <property type="entry name" value="Triphosphoribosyl-dephospho-CoA protein"/>
    <property type="match status" value="1"/>
</dbReference>
<dbReference type="Pfam" id="PF01874">
    <property type="entry name" value="CitG"/>
    <property type="match status" value="1"/>
</dbReference>
<evidence type="ECO:0000256" key="3">
    <source>
        <dbReference type="ARBA" id="ARBA00022679"/>
    </source>
</evidence>
<evidence type="ECO:0000313" key="7">
    <source>
        <dbReference type="Proteomes" id="UP000538666"/>
    </source>
</evidence>
<dbReference type="GO" id="GO:0046917">
    <property type="term" value="F:triphosphoribosyl-dephospho-CoA synthase activity"/>
    <property type="evidence" value="ECO:0007669"/>
    <property type="project" value="UniProtKB-EC"/>
</dbReference>
<comment type="caution">
    <text evidence="6">The sequence shown here is derived from an EMBL/GenBank/DDBJ whole genome shotgun (WGS) entry which is preliminary data.</text>
</comment>
<evidence type="ECO:0000313" key="6">
    <source>
        <dbReference type="EMBL" id="MBB6143121.1"/>
    </source>
</evidence>
<dbReference type="InterPro" id="IPR002736">
    <property type="entry name" value="CitG"/>
</dbReference>
<accession>A0A841JVW8</accession>
<dbReference type="NCBIfam" id="TIGR03132">
    <property type="entry name" value="malonate_mdcB"/>
    <property type="match status" value="1"/>
</dbReference>
<keyword evidence="4" id="KW-0547">Nucleotide-binding</keyword>
<evidence type="ECO:0000256" key="2">
    <source>
        <dbReference type="ARBA" id="ARBA00012074"/>
    </source>
</evidence>
<dbReference type="GO" id="GO:0051191">
    <property type="term" value="P:prosthetic group biosynthetic process"/>
    <property type="evidence" value="ECO:0007669"/>
    <property type="project" value="TreeGrafter"/>
</dbReference>